<reference evidence="1" key="1">
    <citation type="submission" date="2023-05" db="EMBL/GenBank/DDBJ databases">
        <authorList>
            <person name="Zhang X."/>
        </authorList>
    </citation>
    <scope>NUCLEOTIDE SEQUENCE</scope>
    <source>
        <strain evidence="1">YF14B1</strain>
    </source>
</reference>
<organism evidence="1 2">
    <name type="scientific">Xanthocytophaga flava</name>
    <dbReference type="NCBI Taxonomy" id="3048013"/>
    <lineage>
        <taxon>Bacteria</taxon>
        <taxon>Pseudomonadati</taxon>
        <taxon>Bacteroidota</taxon>
        <taxon>Cytophagia</taxon>
        <taxon>Cytophagales</taxon>
        <taxon>Rhodocytophagaceae</taxon>
        <taxon>Xanthocytophaga</taxon>
    </lineage>
</organism>
<dbReference type="InterPro" id="IPR042095">
    <property type="entry name" value="SUMF_sf"/>
</dbReference>
<sequence>MSTIFDFSTFKYKEVIQDINKWKVLKGKEAKQIVHEIAFVVKDRLTLNEVCNYGYTINEKVYIPSFIEDNSGLLFHFIPGGKFTFGLSEREETLLKMSGIDFDLSLMKPAKDIWVKPFFITRFPITANFVNEHITTDPDLFRPVFGNEEEDSVCPMYLTLEEIYQLFGKFGFKIPGEVQLEYALRGGGNTLFYLGDELPQERAVIGNSLCCNEFSDGEINNRYANLFGLVGVSIGEWCCDKWYPSHENICDDSPYTDSSTSEYVIKGGAAAFWPWQNPEEWILAISAIRSSSEGLEDTTCGVRALLDISI</sequence>
<gene>
    <name evidence="1" type="ORF">QNI16_09830</name>
</gene>
<name>A0AAE3QKU6_9BACT</name>
<dbReference type="EMBL" id="JASJOS010000004">
    <property type="protein sequence ID" value="MDJ1480780.1"/>
    <property type="molecule type" value="Genomic_DNA"/>
</dbReference>
<dbReference type="SUPFAM" id="SSF56436">
    <property type="entry name" value="C-type lectin-like"/>
    <property type="match status" value="1"/>
</dbReference>
<dbReference type="AlphaFoldDB" id="A0AAE3QKU6"/>
<proteinExistence type="predicted"/>
<protein>
    <recommendedName>
        <fullName evidence="3">Sulfatase-modifying factor enzyme domain-containing protein</fullName>
    </recommendedName>
</protein>
<accession>A0AAE3QKU6</accession>
<evidence type="ECO:0000313" key="2">
    <source>
        <dbReference type="Proteomes" id="UP001241110"/>
    </source>
</evidence>
<dbReference type="RefSeq" id="WP_313977730.1">
    <property type="nucleotide sequence ID" value="NZ_JASJOS010000004.1"/>
</dbReference>
<comment type="caution">
    <text evidence="1">The sequence shown here is derived from an EMBL/GenBank/DDBJ whole genome shotgun (WGS) entry which is preliminary data.</text>
</comment>
<dbReference type="Proteomes" id="UP001241110">
    <property type="component" value="Unassembled WGS sequence"/>
</dbReference>
<evidence type="ECO:0008006" key="3">
    <source>
        <dbReference type="Google" id="ProtNLM"/>
    </source>
</evidence>
<dbReference type="Gene3D" id="3.90.1580.10">
    <property type="entry name" value="paralog of FGE (formylglycine-generating enzyme)"/>
    <property type="match status" value="1"/>
</dbReference>
<evidence type="ECO:0000313" key="1">
    <source>
        <dbReference type="EMBL" id="MDJ1480780.1"/>
    </source>
</evidence>
<dbReference type="InterPro" id="IPR016187">
    <property type="entry name" value="CTDL_fold"/>
</dbReference>